<keyword evidence="2" id="KW-1185">Reference proteome</keyword>
<comment type="caution">
    <text evidence="1">The sequence shown here is derived from an EMBL/GenBank/DDBJ whole genome shotgun (WGS) entry which is preliminary data.</text>
</comment>
<dbReference type="PIRSF" id="PIRSF014543">
    <property type="entry name" value="UCP014543"/>
    <property type="match status" value="1"/>
</dbReference>
<reference evidence="1" key="1">
    <citation type="submission" date="2020-12" db="EMBL/GenBank/DDBJ databases">
        <title>Clostridium thailandense sp. nov., a novel acetogenic bacterium isolated from peat land soil in Thailand.</title>
        <authorList>
            <person name="Chaikitkaew S."/>
            <person name="Birkeland N.K."/>
        </authorList>
    </citation>
    <scope>NUCLEOTIDE SEQUENCE</scope>
    <source>
        <strain evidence="1">DSM 17425</strain>
    </source>
</reference>
<organism evidence="1 2">
    <name type="scientific">Clostridium aciditolerans</name>
    <dbReference type="NCBI Taxonomy" id="339861"/>
    <lineage>
        <taxon>Bacteria</taxon>
        <taxon>Bacillati</taxon>
        <taxon>Bacillota</taxon>
        <taxon>Clostridia</taxon>
        <taxon>Eubacteriales</taxon>
        <taxon>Clostridiaceae</taxon>
        <taxon>Clostridium</taxon>
    </lineage>
</organism>
<dbReference type="Proteomes" id="UP000622687">
    <property type="component" value="Unassembled WGS sequence"/>
</dbReference>
<dbReference type="InterPro" id="IPR016621">
    <property type="entry name" value="UCP014543"/>
</dbReference>
<sequence>MLIFGFDKEDKQIMHDLLKKNNLPDYKVIEESMGKMKIKDILNGLKLDIYNCRLPQEKVILLNNFNDEELEKVIKDLRANLISKPILAVVTETSIEWTFENLLEHLIEEREWAKNYRK</sequence>
<dbReference type="EMBL" id="JAEEGB010000009">
    <property type="protein sequence ID" value="MBI6872929.1"/>
    <property type="molecule type" value="Genomic_DNA"/>
</dbReference>
<accession>A0A934HVW9</accession>
<protein>
    <submittedName>
        <fullName evidence="1">DUF3783 domain-containing protein</fullName>
    </submittedName>
</protein>
<dbReference type="Pfam" id="PF12646">
    <property type="entry name" value="DUF3783"/>
    <property type="match status" value="1"/>
</dbReference>
<gene>
    <name evidence="1" type="ORF">I6U51_09450</name>
</gene>
<evidence type="ECO:0000313" key="1">
    <source>
        <dbReference type="EMBL" id="MBI6872929.1"/>
    </source>
</evidence>
<dbReference type="AlphaFoldDB" id="A0A934HVW9"/>
<evidence type="ECO:0000313" key="2">
    <source>
        <dbReference type="Proteomes" id="UP000622687"/>
    </source>
</evidence>
<name>A0A934HVW9_9CLOT</name>
<proteinExistence type="predicted"/>